<dbReference type="Gene3D" id="2.120.10.30">
    <property type="entry name" value="TolB, C-terminal domain"/>
    <property type="match status" value="1"/>
</dbReference>
<dbReference type="InterPro" id="IPR011042">
    <property type="entry name" value="6-blade_b-propeller_TolB-like"/>
</dbReference>
<dbReference type="PANTHER" id="PTHR36842">
    <property type="entry name" value="PROTEIN TOLB HOMOLOG"/>
    <property type="match status" value="1"/>
</dbReference>
<dbReference type="InterPro" id="IPR029058">
    <property type="entry name" value="AB_hydrolase_fold"/>
</dbReference>
<reference evidence="3" key="1">
    <citation type="submission" date="2016-01" db="EMBL/GenBank/DDBJ databases">
        <title>Complete genome of Planococcus kocurri type strain.</title>
        <authorList>
            <person name="See-Too W.S."/>
        </authorList>
    </citation>
    <scope>NUCLEOTIDE SEQUENCE [LARGE SCALE GENOMIC DNA]</scope>
    <source>
        <strain evidence="3">ATCC 43650</strain>
    </source>
</reference>
<keyword evidence="4" id="KW-1185">Reference proteome</keyword>
<dbReference type="Pfam" id="PF07676">
    <property type="entry name" value="PD40"/>
    <property type="match status" value="2"/>
</dbReference>
<comment type="similarity">
    <text evidence="1">Belongs to the TolB family.</text>
</comment>
<evidence type="ECO:0000259" key="2">
    <source>
        <dbReference type="Pfam" id="PF00326"/>
    </source>
</evidence>
<dbReference type="SUPFAM" id="SSF53474">
    <property type="entry name" value="alpha/beta-Hydrolases"/>
    <property type="match status" value="1"/>
</dbReference>
<dbReference type="Pfam" id="PF00326">
    <property type="entry name" value="Peptidase_S9"/>
    <property type="match status" value="1"/>
</dbReference>
<proteinExistence type="inferred from homology"/>
<protein>
    <recommendedName>
        <fullName evidence="2">Peptidase S9 prolyl oligopeptidase catalytic domain-containing protein</fullName>
    </recommendedName>
</protein>
<dbReference type="EMBL" id="CP013661">
    <property type="protein sequence ID" value="ALS79281.1"/>
    <property type="molecule type" value="Genomic_DNA"/>
</dbReference>
<organism evidence="3 4">
    <name type="scientific">Planococcus kocurii</name>
    <dbReference type="NCBI Taxonomy" id="1374"/>
    <lineage>
        <taxon>Bacteria</taxon>
        <taxon>Bacillati</taxon>
        <taxon>Bacillota</taxon>
        <taxon>Bacilli</taxon>
        <taxon>Bacillales</taxon>
        <taxon>Caryophanaceae</taxon>
        <taxon>Planococcus</taxon>
    </lineage>
</organism>
<dbReference type="InterPro" id="IPR001375">
    <property type="entry name" value="Peptidase_S9_cat"/>
</dbReference>
<dbReference type="SUPFAM" id="SSF82171">
    <property type="entry name" value="DPP6 N-terminal domain-like"/>
    <property type="match status" value="1"/>
</dbReference>
<dbReference type="Proteomes" id="UP000065533">
    <property type="component" value="Chromosome"/>
</dbReference>
<gene>
    <name evidence="3" type="ORF">AUO94_11775</name>
</gene>
<dbReference type="Gene3D" id="3.40.50.1820">
    <property type="entry name" value="alpha/beta hydrolase"/>
    <property type="match status" value="1"/>
</dbReference>
<evidence type="ECO:0000313" key="3">
    <source>
        <dbReference type="EMBL" id="ALS79281.1"/>
    </source>
</evidence>
<feature type="domain" description="Peptidase S9 prolyl oligopeptidase catalytic" evidence="2">
    <location>
        <begin position="414"/>
        <end position="479"/>
    </location>
</feature>
<dbReference type="RefSeq" id="WP_058385931.1">
    <property type="nucleotide sequence ID" value="NZ_CP013661.2"/>
</dbReference>
<evidence type="ECO:0000313" key="4">
    <source>
        <dbReference type="Proteomes" id="UP000065533"/>
    </source>
</evidence>
<sequence length="529" mass="59418">MVKKVVESSDLTKLISVTDPQISPDGKRVVFVRTQIDEKENTYTTHLYHIDLKTGQQSQWTNGAGRVLSPRWSTDGTAVAFLFDRGKEKQLFVLSIADGKMNRLTRFENGVDRFEWAPCGTKIWINAAVKKEDTQSQSYSQIGLVDHESKSVEFVTQGNFNHHLKAVSHDGEKIVFGLTGNLQKNPHQPLYLYDTKTAQQTMLTEGQGYFNDAAFSHDDSKIAYTGSMRYYGDVTHTELYIADLLTNTRFCLTEGMDAPIGDYAISDYKKAVAPAVVWTKDDHLYFQVSTMGDVRLYFASLDGMIFPASPDMEHVYDYDVSRDGVYAVLASSNPIQPGELHRLTITTGEYQALTSFNQKFMEDTELVQAQTTFTTGSIDVVHGWLIKPASFEEGQNYPLIIKVHDTPHEMFANTFSLEMQLYAASGFGIFYVNPSGSQGYSQEFAAASRDFTYKDLLSAITDTVESADWIDVSRIAVLGEEVAEQVTLKLKSMNIATTFVHFPDLSRTDTPNHRIARLEKIVNWLADNV</sequence>
<evidence type="ECO:0000256" key="1">
    <source>
        <dbReference type="ARBA" id="ARBA00009820"/>
    </source>
</evidence>
<dbReference type="InterPro" id="IPR011659">
    <property type="entry name" value="WD40"/>
</dbReference>
<accession>A0ABM5WY35</accession>
<name>A0ABM5WY35_9BACL</name>
<dbReference type="PANTHER" id="PTHR36842:SF1">
    <property type="entry name" value="PROTEIN TOLB"/>
    <property type="match status" value="1"/>
</dbReference>